<protein>
    <submittedName>
        <fullName evidence="1">Uncharacterized protein</fullName>
    </submittedName>
</protein>
<dbReference type="EMBL" id="DVKQ01000092">
    <property type="protein sequence ID" value="HIT38238.1"/>
    <property type="molecule type" value="Genomic_DNA"/>
</dbReference>
<comment type="caution">
    <text evidence="1">The sequence shown here is derived from an EMBL/GenBank/DDBJ whole genome shotgun (WGS) entry which is preliminary data.</text>
</comment>
<sequence>MSSCYSNNKESFNEAVLGLKSPSLEFANACKPIPTAIEKELMLNVFRLYYRRVKKGRKYKLKLTKFGKSMNRLERKIDIPFIEKNKLGGK</sequence>
<dbReference type="AlphaFoldDB" id="A0A9D1GC81"/>
<organism evidence="1 2">
    <name type="scientific">Candidatus Onthousia faecipullorum</name>
    <dbReference type="NCBI Taxonomy" id="2840887"/>
    <lineage>
        <taxon>Bacteria</taxon>
        <taxon>Bacillati</taxon>
        <taxon>Bacillota</taxon>
        <taxon>Bacilli</taxon>
        <taxon>Candidatus Onthousia</taxon>
    </lineage>
</organism>
<reference evidence="1" key="1">
    <citation type="submission" date="2020-10" db="EMBL/GenBank/DDBJ databases">
        <authorList>
            <person name="Gilroy R."/>
        </authorList>
    </citation>
    <scope>NUCLEOTIDE SEQUENCE</scope>
    <source>
        <strain evidence="1">CHK195-26880</strain>
    </source>
</reference>
<proteinExistence type="predicted"/>
<accession>A0A9D1GC81</accession>
<evidence type="ECO:0000313" key="2">
    <source>
        <dbReference type="Proteomes" id="UP000886833"/>
    </source>
</evidence>
<dbReference type="Proteomes" id="UP000886833">
    <property type="component" value="Unassembled WGS sequence"/>
</dbReference>
<evidence type="ECO:0000313" key="1">
    <source>
        <dbReference type="EMBL" id="HIT38238.1"/>
    </source>
</evidence>
<gene>
    <name evidence="1" type="ORF">IAB59_07175</name>
</gene>
<name>A0A9D1GC81_9FIRM</name>
<reference evidence="1" key="2">
    <citation type="journal article" date="2021" name="PeerJ">
        <title>Extensive microbial diversity within the chicken gut microbiome revealed by metagenomics and culture.</title>
        <authorList>
            <person name="Gilroy R."/>
            <person name="Ravi A."/>
            <person name="Getino M."/>
            <person name="Pursley I."/>
            <person name="Horton D.L."/>
            <person name="Alikhan N.F."/>
            <person name="Baker D."/>
            <person name="Gharbi K."/>
            <person name="Hall N."/>
            <person name="Watson M."/>
            <person name="Adriaenssens E.M."/>
            <person name="Foster-Nyarko E."/>
            <person name="Jarju S."/>
            <person name="Secka A."/>
            <person name="Antonio M."/>
            <person name="Oren A."/>
            <person name="Chaudhuri R.R."/>
            <person name="La Ragione R."/>
            <person name="Hildebrand F."/>
            <person name="Pallen M.J."/>
        </authorList>
    </citation>
    <scope>NUCLEOTIDE SEQUENCE</scope>
    <source>
        <strain evidence="1">CHK195-26880</strain>
    </source>
</reference>